<accession>A0AAV3RIE8</accession>
<organism evidence="1 2">
    <name type="scientific">Lithospermum erythrorhizon</name>
    <name type="common">Purple gromwell</name>
    <name type="synonym">Lithospermum officinale var. erythrorhizon</name>
    <dbReference type="NCBI Taxonomy" id="34254"/>
    <lineage>
        <taxon>Eukaryota</taxon>
        <taxon>Viridiplantae</taxon>
        <taxon>Streptophyta</taxon>
        <taxon>Embryophyta</taxon>
        <taxon>Tracheophyta</taxon>
        <taxon>Spermatophyta</taxon>
        <taxon>Magnoliopsida</taxon>
        <taxon>eudicotyledons</taxon>
        <taxon>Gunneridae</taxon>
        <taxon>Pentapetalae</taxon>
        <taxon>asterids</taxon>
        <taxon>lamiids</taxon>
        <taxon>Boraginales</taxon>
        <taxon>Boraginaceae</taxon>
        <taxon>Boraginoideae</taxon>
        <taxon>Lithospermeae</taxon>
        <taxon>Lithospermum</taxon>
    </lineage>
</organism>
<keyword evidence="2" id="KW-1185">Reference proteome</keyword>
<dbReference type="EMBL" id="BAABME010026985">
    <property type="protein sequence ID" value="GAA0174861.1"/>
    <property type="molecule type" value="Genomic_DNA"/>
</dbReference>
<reference evidence="1 2" key="1">
    <citation type="submission" date="2024-01" db="EMBL/GenBank/DDBJ databases">
        <title>The complete chloroplast genome sequence of Lithospermum erythrorhizon: insights into the phylogenetic relationship among Boraginaceae species and the maternal lineages of purple gromwells.</title>
        <authorList>
            <person name="Okada T."/>
            <person name="Watanabe K."/>
        </authorList>
    </citation>
    <scope>NUCLEOTIDE SEQUENCE [LARGE SCALE GENOMIC DNA]</scope>
</reference>
<comment type="caution">
    <text evidence="1">The sequence shown here is derived from an EMBL/GenBank/DDBJ whole genome shotgun (WGS) entry which is preliminary data.</text>
</comment>
<name>A0AAV3RIE8_LITER</name>
<dbReference type="Proteomes" id="UP001454036">
    <property type="component" value="Unassembled WGS sequence"/>
</dbReference>
<proteinExistence type="predicted"/>
<dbReference type="AlphaFoldDB" id="A0AAV3RIE8"/>
<evidence type="ECO:0000313" key="1">
    <source>
        <dbReference type="EMBL" id="GAA0174861.1"/>
    </source>
</evidence>
<protein>
    <submittedName>
        <fullName evidence="1">Uncharacterized protein</fullName>
    </submittedName>
</protein>
<sequence>MERFGGVDRHLSFSLSEAYQFVDERVPYWATIHPSCSSPHVFTDDQLDSEEDMAFFLSLHTNMVGYREDAFFLLEAYNPHRFARQLGFSPSIPGFKSRSRDTLLASEGLSFWRSCVANRLGQSVTFPSALKAHGFFMGYSA</sequence>
<evidence type="ECO:0000313" key="2">
    <source>
        <dbReference type="Proteomes" id="UP001454036"/>
    </source>
</evidence>
<gene>
    <name evidence="1" type="ORF">LIER_41805</name>
</gene>